<evidence type="ECO:0000256" key="4">
    <source>
        <dbReference type="ARBA" id="ARBA00022741"/>
    </source>
</evidence>
<keyword evidence="5 12" id="KW-0227">DNA damage</keyword>
<keyword evidence="1" id="KW-0472">Membrane</keyword>
<dbReference type="HAMAP" id="MF_00848">
    <property type="entry name" value="Uup"/>
    <property type="match status" value="1"/>
</dbReference>
<gene>
    <name evidence="12" type="primary">uup</name>
    <name evidence="14" type="ORF">DVS81_02845</name>
</gene>
<dbReference type="InterPro" id="IPR003439">
    <property type="entry name" value="ABC_transporter-like_ATP-bd"/>
</dbReference>
<dbReference type="Pfam" id="PF12848">
    <property type="entry name" value="ABC_tran_Xtn"/>
    <property type="match status" value="1"/>
</dbReference>
<dbReference type="GO" id="GO:0005524">
    <property type="term" value="F:ATP binding"/>
    <property type="evidence" value="ECO:0007669"/>
    <property type="project" value="UniProtKB-UniRule"/>
</dbReference>
<evidence type="ECO:0000256" key="3">
    <source>
        <dbReference type="ARBA" id="ARBA00022737"/>
    </source>
</evidence>
<dbReference type="GO" id="GO:0043022">
    <property type="term" value="F:ribosome binding"/>
    <property type="evidence" value="ECO:0007669"/>
    <property type="project" value="UniProtKB-UniRule"/>
</dbReference>
<comment type="catalytic activity">
    <reaction evidence="10 12">
        <text>ATP + H2O = ADP + phosphate + H(+)</text>
        <dbReference type="Rhea" id="RHEA:13065"/>
        <dbReference type="ChEBI" id="CHEBI:15377"/>
        <dbReference type="ChEBI" id="CHEBI:15378"/>
        <dbReference type="ChEBI" id="CHEBI:30616"/>
        <dbReference type="ChEBI" id="CHEBI:43474"/>
        <dbReference type="ChEBI" id="CHEBI:456216"/>
    </reaction>
</comment>
<evidence type="ECO:0000259" key="13">
    <source>
        <dbReference type="PROSITE" id="PS50893"/>
    </source>
</evidence>
<dbReference type="GO" id="GO:0006281">
    <property type="term" value="P:DNA repair"/>
    <property type="evidence" value="ECO:0007669"/>
    <property type="project" value="UniProtKB-KW"/>
</dbReference>
<proteinExistence type="inferred from homology"/>
<dbReference type="InterPro" id="IPR027417">
    <property type="entry name" value="P-loop_NTPase"/>
</dbReference>
<dbReference type="InterPro" id="IPR051309">
    <property type="entry name" value="ABCF_ATPase"/>
</dbReference>
<dbReference type="InterPro" id="IPR032781">
    <property type="entry name" value="ABC_tran_Xtn"/>
</dbReference>
<reference evidence="14 15" key="1">
    <citation type="submission" date="2018-05" db="EMBL/GenBank/DDBJ databases">
        <title>Integrated omic analyses show evidence that a Ca. Accumulibacter phosphatis strain performs denitrification under micro-aerobic conditions.</title>
        <authorList>
            <person name="Camejo P.Y."/>
            <person name="Katherine M.D."/>
            <person name="Daniel N.R."/>
        </authorList>
    </citation>
    <scope>NUCLEOTIDE SEQUENCE [LARGE SCALE GENOMIC DNA]</scope>
    <source>
        <strain evidence="14">UW-LDO-IC</strain>
    </source>
</reference>
<dbReference type="PANTHER" id="PTHR42855">
    <property type="entry name" value="ABC TRANSPORTER ATP-BINDING SUBUNIT"/>
    <property type="match status" value="1"/>
</dbReference>
<dbReference type="CDD" id="cd03221">
    <property type="entry name" value="ABCF_EF-3"/>
    <property type="match status" value="2"/>
</dbReference>
<keyword evidence="6 12" id="KW-0378">Hydrolase</keyword>
<evidence type="ECO:0000256" key="12">
    <source>
        <dbReference type="HAMAP-Rule" id="MF_00848"/>
    </source>
</evidence>
<organism evidence="14 15">
    <name type="scientific">Candidatus Accumulibacter meliphilus</name>
    <dbReference type="NCBI Taxonomy" id="2211374"/>
    <lineage>
        <taxon>Bacteria</taxon>
        <taxon>Pseudomonadati</taxon>
        <taxon>Pseudomonadota</taxon>
        <taxon>Betaproteobacteria</taxon>
        <taxon>Candidatus Accumulibacter</taxon>
    </lineage>
</organism>
<evidence type="ECO:0000256" key="7">
    <source>
        <dbReference type="ARBA" id="ARBA00022840"/>
    </source>
</evidence>
<dbReference type="PROSITE" id="PS00211">
    <property type="entry name" value="ABC_TRANSPORTER_1"/>
    <property type="match status" value="2"/>
</dbReference>
<comment type="subcellular location">
    <subcellularLocation>
        <location evidence="12">Cytoplasm</location>
    </subcellularLocation>
    <text evidence="12">Associates with ribosomes.</text>
</comment>
<dbReference type="SUPFAM" id="SSF52540">
    <property type="entry name" value="P-loop containing nucleoside triphosphate hydrolases"/>
    <property type="match status" value="2"/>
</dbReference>
<comment type="caution">
    <text evidence="14">The sequence shown here is derived from an EMBL/GenBank/DDBJ whole genome shotgun (WGS) entry which is preliminary data.</text>
</comment>
<evidence type="ECO:0000256" key="2">
    <source>
        <dbReference type="ARBA" id="ARBA00022490"/>
    </source>
</evidence>
<dbReference type="Proteomes" id="UP000253831">
    <property type="component" value="Unassembled WGS sequence"/>
</dbReference>
<dbReference type="Gene3D" id="3.40.50.300">
    <property type="entry name" value="P-loop containing nucleotide triphosphate hydrolases"/>
    <property type="match status" value="2"/>
</dbReference>
<dbReference type="InterPro" id="IPR043686">
    <property type="entry name" value="Uup"/>
</dbReference>
<dbReference type="FunFam" id="3.40.50.300:FF:000011">
    <property type="entry name" value="Putative ABC transporter ATP-binding component"/>
    <property type="match status" value="1"/>
</dbReference>
<dbReference type="GO" id="GO:0003677">
    <property type="term" value="F:DNA binding"/>
    <property type="evidence" value="ECO:0007669"/>
    <property type="project" value="UniProtKB-UniRule"/>
</dbReference>
<feature type="domain" description="ABC transporter" evidence="13">
    <location>
        <begin position="4"/>
        <end position="255"/>
    </location>
</feature>
<keyword evidence="4 12" id="KW-0547">Nucleotide-binding</keyword>
<evidence type="ECO:0000313" key="14">
    <source>
        <dbReference type="EMBL" id="RDE52184.1"/>
    </source>
</evidence>
<dbReference type="Gene3D" id="1.10.287.380">
    <property type="entry name" value="Valyl-tRNA synthetase, C-terminal domain"/>
    <property type="match status" value="1"/>
</dbReference>
<feature type="binding site" evidence="12">
    <location>
        <begin position="354"/>
        <end position="361"/>
    </location>
    <ligand>
        <name>ATP</name>
        <dbReference type="ChEBI" id="CHEBI:30616"/>
        <label>2</label>
    </ligand>
</feature>
<dbReference type="AlphaFoldDB" id="A0A369XQC4"/>
<dbReference type="InterPro" id="IPR017871">
    <property type="entry name" value="ABC_transporter-like_CS"/>
</dbReference>
<evidence type="ECO:0000256" key="8">
    <source>
        <dbReference type="ARBA" id="ARBA00023125"/>
    </source>
</evidence>
<evidence type="ECO:0000256" key="10">
    <source>
        <dbReference type="ARBA" id="ARBA00049360"/>
    </source>
</evidence>
<dbReference type="FunFam" id="3.40.50.300:FF:000309">
    <property type="entry name" value="ABC transporter ATP-binding protein"/>
    <property type="match status" value="1"/>
</dbReference>
<dbReference type="SMART" id="SM00382">
    <property type="entry name" value="AAA"/>
    <property type="match status" value="2"/>
</dbReference>
<dbReference type="PANTHER" id="PTHR42855:SF1">
    <property type="entry name" value="ABC TRANSPORTER DOMAIN-CONTAINING PROTEIN"/>
    <property type="match status" value="1"/>
</dbReference>
<keyword evidence="3 12" id="KW-0677">Repeat</keyword>
<keyword evidence="1" id="KW-1003">Cell membrane</keyword>
<keyword evidence="9 12" id="KW-0234">DNA repair</keyword>
<dbReference type="GO" id="GO:0016887">
    <property type="term" value="F:ATP hydrolysis activity"/>
    <property type="evidence" value="ECO:0007669"/>
    <property type="project" value="UniProtKB-UniRule"/>
</dbReference>
<keyword evidence="7 12" id="KW-0067">ATP-binding</keyword>
<evidence type="ECO:0000313" key="15">
    <source>
        <dbReference type="Proteomes" id="UP000253831"/>
    </source>
</evidence>
<dbReference type="GO" id="GO:0005737">
    <property type="term" value="C:cytoplasm"/>
    <property type="evidence" value="ECO:0007669"/>
    <property type="project" value="UniProtKB-SubCell"/>
</dbReference>
<feature type="domain" description="ABC transporter" evidence="13">
    <location>
        <begin position="322"/>
        <end position="540"/>
    </location>
</feature>
<name>A0A369XQC4_9PROT</name>
<protein>
    <recommendedName>
        <fullName evidence="12">ATP-binding protein Uup</fullName>
        <ecNumber evidence="12">3.6.1.-</ecNumber>
    </recommendedName>
</protein>
<dbReference type="EC" id="3.6.1.-" evidence="12"/>
<comment type="function">
    <text evidence="12">Probably plays a role in ribosome assembly or function. May be involved in resolution of branched DNA intermediates that result from template switching in postreplication gaps. Binds DNA and has ATPase activity.</text>
</comment>
<feature type="binding site" evidence="12">
    <location>
        <begin position="36"/>
        <end position="43"/>
    </location>
    <ligand>
        <name>ATP</name>
        <dbReference type="ChEBI" id="CHEBI:30616"/>
        <label>1</label>
    </ligand>
</feature>
<dbReference type="InterPro" id="IPR032524">
    <property type="entry name" value="ABC_tran_C"/>
</dbReference>
<evidence type="ECO:0000256" key="1">
    <source>
        <dbReference type="ARBA" id="ARBA00022475"/>
    </source>
</evidence>
<comment type="similarity">
    <text evidence="11 12">Belongs to the ABC transporter superfamily. ABCF family. Uup subfamily.</text>
</comment>
<sequence length="640" mass="70714">MPYLILSDASLAFGHVPLLDHAEFQLDPGERVALIGRNGTGKSSLLCALAGTGGLDDGTVWRQPGLRIGYVPQEPPFDPALSVFEAVVAGMGDLSKLLAEYHAVSHALGEADADHEKLLDRMQLLQTELEARDAWSFEAQAERVIQRFSLDADALVGTLSGGQKKRLALAQALAVSPELLLLDEPTNHLDIGAIEWLEEMLVSSGVTLAFITHDRRFLERVATRIVELDRGRLLSCPGSFSEYQSRKEMMLHDEAQNNARSDKFLAQEEVWIRQGIKARRTRNEGRVLRLEQLRRERAARRERQGKVELALDAGVKSGKLVAALEHVSKSYGDKAVVRDFSCRLQRGDKIGVIGPNGAGKTTLLRMILGELSPDQGKVYLGTKVEVAYFDQFRSALDEEATLIDVISPGSDFVEIGNQRKHVISYLGDFLFAPQRARSLVSSLSGGERNRLLLARLFARPANVLVLDEPTNDLDIETLELLEELLQEYTGTLFLVSHDRAFIDNVVTQTIAAEGDGTWREYAGGYQDWADYQAGRLRDEALAASSGKRSDARATETAANAKAAAQKPGGGKLSWKEARELEELPQRISALESEQKAIGERLADAQLYQSQPEEAQRLAARLSEIDDQLVQLLERWEALES</sequence>
<dbReference type="PROSITE" id="PS50893">
    <property type="entry name" value="ABC_TRANSPORTER_2"/>
    <property type="match status" value="2"/>
</dbReference>
<dbReference type="InterPro" id="IPR037118">
    <property type="entry name" value="Val-tRNA_synth_C_sf"/>
</dbReference>
<accession>A0A369XQC4</accession>
<evidence type="ECO:0000256" key="5">
    <source>
        <dbReference type="ARBA" id="ARBA00022763"/>
    </source>
</evidence>
<keyword evidence="8 12" id="KW-0238">DNA-binding</keyword>
<dbReference type="EMBL" id="QPGA01000002">
    <property type="protein sequence ID" value="RDE52184.1"/>
    <property type="molecule type" value="Genomic_DNA"/>
</dbReference>
<dbReference type="Pfam" id="PF16326">
    <property type="entry name" value="ABC_tran_CTD"/>
    <property type="match status" value="1"/>
</dbReference>
<evidence type="ECO:0000256" key="6">
    <source>
        <dbReference type="ARBA" id="ARBA00022801"/>
    </source>
</evidence>
<dbReference type="Pfam" id="PF00005">
    <property type="entry name" value="ABC_tran"/>
    <property type="match status" value="2"/>
</dbReference>
<evidence type="ECO:0000256" key="9">
    <source>
        <dbReference type="ARBA" id="ARBA00023204"/>
    </source>
</evidence>
<keyword evidence="2 12" id="KW-0963">Cytoplasm</keyword>
<dbReference type="InterPro" id="IPR003593">
    <property type="entry name" value="AAA+_ATPase"/>
</dbReference>
<evidence type="ECO:0000256" key="11">
    <source>
        <dbReference type="ARBA" id="ARBA00061478"/>
    </source>
</evidence>